<protein>
    <recommendedName>
        <fullName evidence="1">ABM domain-containing protein</fullName>
    </recommendedName>
</protein>
<organism evidence="2 3">
    <name type="scientific">Exophiala sideris</name>
    <dbReference type="NCBI Taxonomy" id="1016849"/>
    <lineage>
        <taxon>Eukaryota</taxon>
        <taxon>Fungi</taxon>
        <taxon>Dikarya</taxon>
        <taxon>Ascomycota</taxon>
        <taxon>Pezizomycotina</taxon>
        <taxon>Eurotiomycetes</taxon>
        <taxon>Chaetothyriomycetidae</taxon>
        <taxon>Chaetothyriales</taxon>
        <taxon>Herpotrichiellaceae</taxon>
        <taxon>Exophiala</taxon>
    </lineage>
</organism>
<comment type="caution">
    <text evidence="2">The sequence shown here is derived from an EMBL/GenBank/DDBJ whole genome shotgun (WGS) entry which is preliminary data.</text>
</comment>
<gene>
    <name evidence="2" type="ORF">LTR69_007332</name>
</gene>
<reference evidence="2 3" key="1">
    <citation type="submission" date="2023-08" db="EMBL/GenBank/DDBJ databases">
        <title>Black Yeasts Isolated from many extreme environments.</title>
        <authorList>
            <person name="Coleine C."/>
            <person name="Stajich J.E."/>
            <person name="Selbmann L."/>
        </authorList>
    </citation>
    <scope>NUCLEOTIDE SEQUENCE [LARGE SCALE GENOMIC DNA]</scope>
    <source>
        <strain evidence="2 3">CCFEE 6328</strain>
    </source>
</reference>
<evidence type="ECO:0000313" key="2">
    <source>
        <dbReference type="EMBL" id="KAK5057293.1"/>
    </source>
</evidence>
<dbReference type="EMBL" id="JAVRRF010000016">
    <property type="protein sequence ID" value="KAK5057293.1"/>
    <property type="molecule type" value="Genomic_DNA"/>
</dbReference>
<keyword evidence="3" id="KW-1185">Reference proteome</keyword>
<evidence type="ECO:0000259" key="1">
    <source>
        <dbReference type="PROSITE" id="PS51725"/>
    </source>
</evidence>
<dbReference type="InterPro" id="IPR011008">
    <property type="entry name" value="Dimeric_a/b-barrel"/>
</dbReference>
<dbReference type="Pfam" id="PF03992">
    <property type="entry name" value="ABM"/>
    <property type="match status" value="2"/>
</dbReference>
<dbReference type="PANTHER" id="PTHR40624:SF1">
    <property type="entry name" value="BIOSYNTHESIS MONOOXYGENASE, PUTATIVE (AFU_ORTHOLOGUE AFUA_1G12025)-RELATED"/>
    <property type="match status" value="1"/>
</dbReference>
<dbReference type="InterPro" id="IPR007138">
    <property type="entry name" value="ABM_dom"/>
</dbReference>
<evidence type="ECO:0000313" key="3">
    <source>
        <dbReference type="Proteomes" id="UP001345691"/>
    </source>
</evidence>
<dbReference type="SUPFAM" id="SSF54909">
    <property type="entry name" value="Dimeric alpha+beta barrel"/>
    <property type="match status" value="2"/>
</dbReference>
<dbReference type="PANTHER" id="PTHR40624">
    <property type="entry name" value="BIOSYNTHESIS MONOOXYGENASE, PUTATIVE (AFU_ORTHOLOGUE AFUA_1G12025)-RELATED"/>
    <property type="match status" value="1"/>
</dbReference>
<sequence>MARIVTVGHLITSSNDARNRVIKALEQIAEYSGVNEPGVLTYAITVPRDDDGTTIYVLEEYADKATSDAHLASHPVQTLISLFTLQSVLKEAPTVYQLEPVYSFTKPEVMRATDPYIMFANISYKAGGATQSFPYWKAVSSTSENNEPGSLLYRLCREEGNADRLHTVEVYESKEYLWDIHAKSEQVRESVTKTKDLRSGLVHAPLKMVGGFLHR</sequence>
<dbReference type="Gene3D" id="3.30.70.100">
    <property type="match status" value="1"/>
</dbReference>
<dbReference type="Proteomes" id="UP001345691">
    <property type="component" value="Unassembled WGS sequence"/>
</dbReference>
<proteinExistence type="predicted"/>
<name>A0ABR0J674_9EURO</name>
<feature type="domain" description="ABM" evidence="1">
    <location>
        <begin position="5"/>
        <end position="97"/>
    </location>
</feature>
<dbReference type="PROSITE" id="PS51725">
    <property type="entry name" value="ABM"/>
    <property type="match status" value="1"/>
</dbReference>
<accession>A0ABR0J674</accession>